<dbReference type="OrthoDB" id="1757897at2"/>
<gene>
    <name evidence="1" type="ORF">CTDIVETGP_1549</name>
</gene>
<protein>
    <submittedName>
        <fullName evidence="1">Uncharacterized protein</fullName>
    </submittedName>
</protein>
<dbReference type="AlphaFoldDB" id="W6N7W6"/>
<comment type="caution">
    <text evidence="1">The sequence shown here is derived from an EMBL/GenBank/DDBJ whole genome shotgun (WGS) entry which is preliminary data.</text>
</comment>
<reference evidence="1 2" key="1">
    <citation type="journal article" date="2015" name="Genome Announc.">
        <title>Draft Genome Sequence of Clostridium tyrobutyricum Strain DIVETGP, Isolated from Cow's Milk for Grana Padano Production.</title>
        <authorList>
            <person name="Soggiu A."/>
            <person name="Piras C."/>
            <person name="Gaiarsa S."/>
            <person name="Sassera D."/>
            <person name="Roncada P."/>
            <person name="Bendixen E."/>
            <person name="Brasca M."/>
            <person name="Bonizzi L."/>
        </authorList>
    </citation>
    <scope>NUCLEOTIDE SEQUENCE [LARGE SCALE GENOMIC DNA]</scope>
    <source>
        <strain evidence="1 2">DIVETGP</strain>
    </source>
</reference>
<dbReference type="EMBL" id="CBXI010000024">
    <property type="protein sequence ID" value="CDL91479.1"/>
    <property type="molecule type" value="Genomic_DNA"/>
</dbReference>
<evidence type="ECO:0000313" key="1">
    <source>
        <dbReference type="EMBL" id="CDL91479.1"/>
    </source>
</evidence>
<accession>W6N7W6</accession>
<dbReference type="RefSeq" id="WP_017895711.1">
    <property type="nucleotide sequence ID" value="NZ_CBXI010000024.1"/>
</dbReference>
<evidence type="ECO:0000313" key="2">
    <source>
        <dbReference type="Proteomes" id="UP000019482"/>
    </source>
</evidence>
<organism evidence="1 2">
    <name type="scientific">Clostridium tyrobutyricum DIVETGP</name>
    <dbReference type="NCBI Taxonomy" id="1408889"/>
    <lineage>
        <taxon>Bacteria</taxon>
        <taxon>Bacillati</taxon>
        <taxon>Bacillota</taxon>
        <taxon>Clostridia</taxon>
        <taxon>Eubacteriales</taxon>
        <taxon>Clostridiaceae</taxon>
        <taxon>Clostridium</taxon>
    </lineage>
</organism>
<dbReference type="Proteomes" id="UP000019482">
    <property type="component" value="Unassembled WGS sequence"/>
</dbReference>
<keyword evidence="2" id="KW-1185">Reference proteome</keyword>
<proteinExistence type="predicted"/>
<name>W6N7W6_CLOTY</name>
<sequence length="143" mass="16260">MAEISFKYAVPGDTLQNYINGTYTPRTVWERVFLLLKSKGVDVYSPAQHEGKCTSSYIVVKNTGTMGFQGSNKIGSQTLDIIIYCPKTNYSSMEPYTTQIQDFLSELKDYIRPTGNITPVVLDDTVNGYTQTVEYQTFQRLRR</sequence>
<dbReference type="GeneID" id="29419563"/>